<dbReference type="Proteomes" id="UP000318331">
    <property type="component" value="Unassembled WGS sequence"/>
</dbReference>
<comment type="caution">
    <text evidence="2">The sequence shown here is derived from an EMBL/GenBank/DDBJ whole genome shotgun (WGS) entry which is preliminary data.</text>
</comment>
<organism evidence="2 3">
    <name type="scientific">Klugiella xanthotipulae</name>
    <dbReference type="NCBI Taxonomy" id="244735"/>
    <lineage>
        <taxon>Bacteria</taxon>
        <taxon>Bacillati</taxon>
        <taxon>Actinomycetota</taxon>
        <taxon>Actinomycetes</taxon>
        <taxon>Micrococcales</taxon>
        <taxon>Microbacteriaceae</taxon>
        <taxon>Klugiella</taxon>
    </lineage>
</organism>
<dbReference type="RefSeq" id="WP_141916378.1">
    <property type="nucleotide sequence ID" value="NZ_BAAAYS010000014.1"/>
</dbReference>
<dbReference type="EMBL" id="VFPN01000001">
    <property type="protein sequence ID" value="TQM66225.1"/>
    <property type="molecule type" value="Genomic_DNA"/>
</dbReference>
<evidence type="ECO:0000313" key="2">
    <source>
        <dbReference type="EMBL" id="TQM66225.1"/>
    </source>
</evidence>
<dbReference type="AlphaFoldDB" id="A0A543I6P2"/>
<gene>
    <name evidence="2" type="ORF">FB466_1059</name>
</gene>
<sequence length="214" mass="23631">MTDLLAAVDALTAPVQVTVTRDDGTTETVEQPPLLTQLHNAIGGGVGTGSSGSAKHERSVIDADALYRFTLIATQVSDWCRIANVVPTRNPTVDLRAWYTAYQAMRTSDAPATFAVRQLREWRAQILDKLEPARMQDLPYPCPACKATSWWNPSTGSEYQRPLVLSYRVDGGERDIGAHCRACDATWNARELAWELEARATLLADQVQRLMTPS</sequence>
<accession>A0A543I6P2</accession>
<evidence type="ECO:0000313" key="3">
    <source>
        <dbReference type="Proteomes" id="UP000318331"/>
    </source>
</evidence>
<keyword evidence="3" id="KW-1185">Reference proteome</keyword>
<feature type="domain" description="DUF7341" evidence="1">
    <location>
        <begin position="3"/>
        <end position="126"/>
    </location>
</feature>
<dbReference type="InterPro" id="IPR055765">
    <property type="entry name" value="DUF7341"/>
</dbReference>
<dbReference type="OrthoDB" id="5023842at2"/>
<reference evidence="2 3" key="1">
    <citation type="submission" date="2019-06" db="EMBL/GenBank/DDBJ databases">
        <title>Sequencing the genomes of 1000 actinobacteria strains.</title>
        <authorList>
            <person name="Klenk H.-P."/>
        </authorList>
    </citation>
    <scope>NUCLEOTIDE SEQUENCE [LARGE SCALE GENOMIC DNA]</scope>
    <source>
        <strain evidence="2 3">DSM 18031</strain>
    </source>
</reference>
<name>A0A543I6P2_9MICO</name>
<protein>
    <recommendedName>
        <fullName evidence="1">DUF7341 domain-containing protein</fullName>
    </recommendedName>
</protein>
<evidence type="ECO:0000259" key="1">
    <source>
        <dbReference type="Pfam" id="PF24030"/>
    </source>
</evidence>
<proteinExistence type="predicted"/>
<dbReference type="Pfam" id="PF24030">
    <property type="entry name" value="DUF7341"/>
    <property type="match status" value="1"/>
</dbReference>